<protein>
    <recommendedName>
        <fullName evidence="4">Peptidase M50</fullName>
    </recommendedName>
</protein>
<dbReference type="Proteomes" id="UP000006048">
    <property type="component" value="Chromosome"/>
</dbReference>
<evidence type="ECO:0000256" key="1">
    <source>
        <dbReference type="SAM" id="Phobius"/>
    </source>
</evidence>
<dbReference type="Pfam" id="PF13398">
    <property type="entry name" value="Peptidase_M50B"/>
    <property type="match status" value="1"/>
</dbReference>
<dbReference type="STRING" id="869212.Turpa_3942"/>
<name>I4BBB9_TURPD</name>
<keyword evidence="1" id="KW-0472">Membrane</keyword>
<feature type="transmembrane region" description="Helical" evidence="1">
    <location>
        <begin position="159"/>
        <end position="176"/>
    </location>
</feature>
<evidence type="ECO:0000313" key="3">
    <source>
        <dbReference type="Proteomes" id="UP000006048"/>
    </source>
</evidence>
<keyword evidence="1" id="KW-0812">Transmembrane</keyword>
<proteinExistence type="predicted"/>
<dbReference type="RefSeq" id="WP_014805052.1">
    <property type="nucleotide sequence ID" value="NC_018020.1"/>
</dbReference>
<dbReference type="KEGG" id="tpx:Turpa_3942"/>
<dbReference type="HOGENOM" id="CLU_959071_0_0_12"/>
<feature type="transmembrane region" description="Helical" evidence="1">
    <location>
        <begin position="5"/>
        <end position="22"/>
    </location>
</feature>
<dbReference type="PATRIC" id="fig|869212.3.peg.3974"/>
<dbReference type="OrthoDB" id="158445at2"/>
<evidence type="ECO:0000313" key="2">
    <source>
        <dbReference type="EMBL" id="AFM14576.1"/>
    </source>
</evidence>
<reference evidence="2 3" key="1">
    <citation type="submission" date="2012-06" db="EMBL/GenBank/DDBJ databases">
        <title>The complete chromosome of genome of Turneriella parva DSM 21527.</title>
        <authorList>
            <consortium name="US DOE Joint Genome Institute (JGI-PGF)"/>
            <person name="Lucas S."/>
            <person name="Han J."/>
            <person name="Lapidus A."/>
            <person name="Bruce D."/>
            <person name="Goodwin L."/>
            <person name="Pitluck S."/>
            <person name="Peters L."/>
            <person name="Kyrpides N."/>
            <person name="Mavromatis K."/>
            <person name="Ivanova N."/>
            <person name="Mikhailova N."/>
            <person name="Chertkov O."/>
            <person name="Detter J.C."/>
            <person name="Tapia R."/>
            <person name="Han C."/>
            <person name="Land M."/>
            <person name="Hauser L."/>
            <person name="Markowitz V."/>
            <person name="Cheng J.-F."/>
            <person name="Hugenholtz P."/>
            <person name="Woyke T."/>
            <person name="Wu D."/>
            <person name="Gronow S."/>
            <person name="Wellnitz S."/>
            <person name="Brambilla E."/>
            <person name="Klenk H.-P."/>
            <person name="Eisen J.A."/>
        </authorList>
    </citation>
    <scope>NUCLEOTIDE SEQUENCE [LARGE SCALE GENOMIC DNA]</scope>
    <source>
        <strain evidence="3">ATCC BAA-1111 / DSM 21527 / NCTC 11395 / H</strain>
    </source>
</reference>
<sequence length="270" mass="29894">MRTVLLRLIALSVLTVLLIFFWNSPLLKPFKLFVVFLHETSHAIATIATGGRLAAITLEWDESGATYAASGEGIFFIIAISGYIGSILWGYLMLRASLTGRWVRTVSLVVGLCVIFFGFFPDGAPAKNSAFFNARYIISGVWGLTLTISAFILPRFNHFLLFFLGGATALYSLYDLNDFVHGDVMRTDAGILAHYLLGKSALVKPLAFVIAGFISAISIYVFLKLVRSAFETEPQNEPVDLAAWQAENPDVEITPDMLEWLKSQSRRPDQ</sequence>
<accession>I4BBB9</accession>
<feature type="transmembrane region" description="Helical" evidence="1">
    <location>
        <begin position="132"/>
        <end position="152"/>
    </location>
</feature>
<gene>
    <name evidence="2" type="ordered locus">Turpa_3942</name>
</gene>
<feature type="transmembrane region" description="Helical" evidence="1">
    <location>
        <begin position="205"/>
        <end position="223"/>
    </location>
</feature>
<dbReference type="PANTHER" id="PTHR33979:SF2">
    <property type="entry name" value="PEPTIDASE M50B-LIKE-DOMAIN-CONTAINING PROTEIN"/>
    <property type="match status" value="1"/>
</dbReference>
<dbReference type="AlphaFoldDB" id="I4BBB9"/>
<dbReference type="InterPro" id="IPR049500">
    <property type="entry name" value="Peptidase_M50B-like"/>
</dbReference>
<keyword evidence="1" id="KW-1133">Transmembrane helix</keyword>
<dbReference type="EMBL" id="CP002959">
    <property type="protein sequence ID" value="AFM14576.1"/>
    <property type="molecule type" value="Genomic_DNA"/>
</dbReference>
<feature type="transmembrane region" description="Helical" evidence="1">
    <location>
        <begin position="73"/>
        <end position="94"/>
    </location>
</feature>
<organism evidence="2 3">
    <name type="scientific">Turneriella parva (strain ATCC BAA-1111 / DSM 21527 / NCTC 11395 / H)</name>
    <name type="common">Leptospira parva</name>
    <dbReference type="NCBI Taxonomy" id="869212"/>
    <lineage>
        <taxon>Bacteria</taxon>
        <taxon>Pseudomonadati</taxon>
        <taxon>Spirochaetota</taxon>
        <taxon>Spirochaetia</taxon>
        <taxon>Leptospirales</taxon>
        <taxon>Leptospiraceae</taxon>
        <taxon>Turneriella</taxon>
    </lineage>
</organism>
<feature type="transmembrane region" description="Helical" evidence="1">
    <location>
        <begin position="101"/>
        <end position="120"/>
    </location>
</feature>
<evidence type="ECO:0008006" key="4">
    <source>
        <dbReference type="Google" id="ProtNLM"/>
    </source>
</evidence>
<keyword evidence="3" id="KW-1185">Reference proteome</keyword>
<dbReference type="PANTHER" id="PTHR33979">
    <property type="entry name" value="OS02G0221600 PROTEIN"/>
    <property type="match status" value="1"/>
</dbReference>